<evidence type="ECO:0000256" key="5">
    <source>
        <dbReference type="ARBA" id="ARBA00022842"/>
    </source>
</evidence>
<dbReference type="GO" id="GO:0016787">
    <property type="term" value="F:hydrolase activity"/>
    <property type="evidence" value="ECO:0007669"/>
    <property type="project" value="UniProtKB-KW"/>
</dbReference>
<dbReference type="Proteomes" id="UP000317881">
    <property type="component" value="Unassembled WGS sequence"/>
</dbReference>
<evidence type="ECO:0000259" key="7">
    <source>
        <dbReference type="Pfam" id="PF01850"/>
    </source>
</evidence>
<evidence type="ECO:0000313" key="9">
    <source>
        <dbReference type="Proteomes" id="UP000317881"/>
    </source>
</evidence>
<dbReference type="HAMAP" id="MF_00265">
    <property type="entry name" value="VapC_Nob1"/>
    <property type="match status" value="1"/>
</dbReference>
<dbReference type="PANTHER" id="PTHR35901">
    <property type="entry name" value="RIBONUCLEASE VAPC3"/>
    <property type="match status" value="1"/>
</dbReference>
<feature type="binding site" evidence="6">
    <location>
        <position position="5"/>
    </location>
    <ligand>
        <name>Mg(2+)</name>
        <dbReference type="ChEBI" id="CHEBI:18420"/>
    </ligand>
</feature>
<proteinExistence type="inferred from homology"/>
<comment type="caution">
    <text evidence="8">The sequence shown here is derived from an EMBL/GenBank/DDBJ whole genome shotgun (WGS) entry which is preliminary data.</text>
</comment>
<evidence type="ECO:0000256" key="4">
    <source>
        <dbReference type="ARBA" id="ARBA00022801"/>
    </source>
</evidence>
<feature type="domain" description="PIN" evidence="7">
    <location>
        <begin position="2"/>
        <end position="119"/>
    </location>
</feature>
<evidence type="ECO:0000256" key="6">
    <source>
        <dbReference type="HAMAP-Rule" id="MF_00265"/>
    </source>
</evidence>
<dbReference type="OrthoDB" id="4377304at2"/>
<dbReference type="AlphaFoldDB" id="A0A4Y3VK48"/>
<comment type="function">
    <text evidence="6">Toxic component of a toxin-antitoxin (TA) system. An RNase.</text>
</comment>
<dbReference type="EC" id="3.1.-.-" evidence="6"/>
<evidence type="ECO:0000256" key="1">
    <source>
        <dbReference type="ARBA" id="ARBA00022649"/>
    </source>
</evidence>
<feature type="binding site" evidence="6">
    <location>
        <position position="96"/>
    </location>
    <ligand>
        <name>Mg(2+)</name>
        <dbReference type="ChEBI" id="CHEBI:18420"/>
    </ligand>
</feature>
<dbReference type="PANTHER" id="PTHR35901:SF1">
    <property type="entry name" value="EXONUCLEASE VAPC9"/>
    <property type="match status" value="1"/>
</dbReference>
<dbReference type="InterPro" id="IPR051619">
    <property type="entry name" value="TypeII_TA_RNase_PINc/VapC"/>
</dbReference>
<evidence type="ECO:0000313" key="8">
    <source>
        <dbReference type="EMBL" id="GEC06505.1"/>
    </source>
</evidence>
<dbReference type="InterPro" id="IPR029060">
    <property type="entry name" value="PIN-like_dom_sf"/>
</dbReference>
<evidence type="ECO:0000256" key="2">
    <source>
        <dbReference type="ARBA" id="ARBA00022722"/>
    </source>
</evidence>
<keyword evidence="2 6" id="KW-0540">Nuclease</keyword>
<sequence>MIVLDCSALVPALTSRTAGARLLRGRISQASTVFSPTLLDYEIQSALLGMERGGKLTENQVAKAIDDYRQLPLTRHETLPFFDRIRALRQNLSVYDAQYVALAEVLAVPLVTCDARIDRSGTAKCPIEVFDA</sequence>
<keyword evidence="4 6" id="KW-0378">Hydrolase</keyword>
<dbReference type="Pfam" id="PF01850">
    <property type="entry name" value="PIN"/>
    <property type="match status" value="1"/>
</dbReference>
<reference evidence="8 9" key="1">
    <citation type="submission" date="2019-06" db="EMBL/GenBank/DDBJ databases">
        <title>Whole genome shotgun sequence of Streptomyces spinoverrucosus NBRC 14228.</title>
        <authorList>
            <person name="Hosoyama A."/>
            <person name="Uohara A."/>
            <person name="Ohji S."/>
            <person name="Ichikawa N."/>
        </authorList>
    </citation>
    <scope>NUCLEOTIDE SEQUENCE [LARGE SCALE GENOMIC DNA]</scope>
    <source>
        <strain evidence="8 9">NBRC 14228</strain>
    </source>
</reference>
<dbReference type="EMBL" id="BJND01000028">
    <property type="protein sequence ID" value="GEC06505.1"/>
    <property type="molecule type" value="Genomic_DNA"/>
</dbReference>
<keyword evidence="9" id="KW-1185">Reference proteome</keyword>
<comment type="cofactor">
    <cofactor evidence="6">
        <name>Mg(2+)</name>
        <dbReference type="ChEBI" id="CHEBI:18420"/>
    </cofactor>
</comment>
<comment type="similarity">
    <text evidence="6">Belongs to the PINc/VapC protein family.</text>
</comment>
<dbReference type="InterPro" id="IPR022907">
    <property type="entry name" value="VapC_family"/>
</dbReference>
<protein>
    <recommendedName>
        <fullName evidence="6">Ribonuclease VapC</fullName>
        <shortName evidence="6">RNase VapC</shortName>
        <ecNumber evidence="6">3.1.-.-</ecNumber>
    </recommendedName>
    <alternativeName>
        <fullName evidence="6">Toxin VapC</fullName>
    </alternativeName>
</protein>
<name>A0A4Y3VK48_9ACTN</name>
<evidence type="ECO:0000256" key="3">
    <source>
        <dbReference type="ARBA" id="ARBA00022723"/>
    </source>
</evidence>
<dbReference type="SUPFAM" id="SSF88723">
    <property type="entry name" value="PIN domain-like"/>
    <property type="match status" value="1"/>
</dbReference>
<organism evidence="8 9">
    <name type="scientific">Streptomyces spinoverrucosus</name>
    <dbReference type="NCBI Taxonomy" id="284043"/>
    <lineage>
        <taxon>Bacteria</taxon>
        <taxon>Bacillati</taxon>
        <taxon>Actinomycetota</taxon>
        <taxon>Actinomycetes</taxon>
        <taxon>Kitasatosporales</taxon>
        <taxon>Streptomycetaceae</taxon>
        <taxon>Streptomyces</taxon>
    </lineage>
</organism>
<dbReference type="CDD" id="cd09873">
    <property type="entry name" value="PIN_Pae0151-like"/>
    <property type="match status" value="1"/>
</dbReference>
<accession>A0A4Y3VK48</accession>
<dbReference type="GO" id="GO:0090729">
    <property type="term" value="F:toxin activity"/>
    <property type="evidence" value="ECO:0007669"/>
    <property type="project" value="UniProtKB-KW"/>
</dbReference>
<dbReference type="GO" id="GO:0000287">
    <property type="term" value="F:magnesium ion binding"/>
    <property type="evidence" value="ECO:0007669"/>
    <property type="project" value="UniProtKB-UniRule"/>
</dbReference>
<dbReference type="InterPro" id="IPR002716">
    <property type="entry name" value="PIN_dom"/>
</dbReference>
<dbReference type="GO" id="GO:0004540">
    <property type="term" value="F:RNA nuclease activity"/>
    <property type="evidence" value="ECO:0007669"/>
    <property type="project" value="InterPro"/>
</dbReference>
<keyword evidence="6" id="KW-0800">Toxin</keyword>
<gene>
    <name evidence="8" type="primary">vapc12</name>
    <name evidence="6" type="synonym">vapC</name>
    <name evidence="8" type="ORF">SSP24_41600</name>
</gene>
<keyword evidence="1 6" id="KW-1277">Toxin-antitoxin system</keyword>
<dbReference type="Gene3D" id="3.40.50.1010">
    <property type="entry name" value="5'-nuclease"/>
    <property type="match status" value="1"/>
</dbReference>
<keyword evidence="5 6" id="KW-0460">Magnesium</keyword>
<dbReference type="InterPro" id="IPR044153">
    <property type="entry name" value="PIN_Pae0151-like"/>
</dbReference>
<dbReference type="RefSeq" id="WP_141311147.1">
    <property type="nucleotide sequence ID" value="NZ_BJND01000028.1"/>
</dbReference>
<keyword evidence="3 6" id="KW-0479">Metal-binding</keyword>